<reference evidence="6 7" key="1">
    <citation type="submission" date="2021-03" db="EMBL/GenBank/DDBJ databases">
        <title>Genomic Encyclopedia of Type Strains, Phase IV (KMG-IV): sequencing the most valuable type-strain genomes for metagenomic binning, comparative biology and taxonomic classification.</title>
        <authorList>
            <person name="Goeker M."/>
        </authorList>
    </citation>
    <scope>NUCLEOTIDE SEQUENCE [LARGE SCALE GENOMIC DNA]</scope>
    <source>
        <strain evidence="6 7">DSM 6139</strain>
    </source>
</reference>
<gene>
    <name evidence="6" type="ORF">J2Z34_000465</name>
</gene>
<evidence type="ECO:0000256" key="4">
    <source>
        <dbReference type="ARBA" id="ARBA00023065"/>
    </source>
</evidence>
<dbReference type="SUPFAM" id="SSF51735">
    <property type="entry name" value="NAD(P)-binding Rossmann-fold domains"/>
    <property type="match status" value="1"/>
</dbReference>
<protein>
    <submittedName>
        <fullName evidence="6">Trk system potassium uptake protein TrkA</fullName>
    </submittedName>
</protein>
<feature type="domain" description="RCK N-terminal" evidence="5">
    <location>
        <begin position="1"/>
        <end position="118"/>
    </location>
</feature>
<dbReference type="RefSeq" id="WP_209458235.1">
    <property type="nucleotide sequence ID" value="NZ_JAGGKC010000002.1"/>
</dbReference>
<dbReference type="InterPro" id="IPR050721">
    <property type="entry name" value="Trk_Ktr_HKT_K-transport"/>
</dbReference>
<accession>A0ABS4G0B8</accession>
<organism evidence="6 7">
    <name type="scientific">Youngiibacter multivorans</name>
    <dbReference type="NCBI Taxonomy" id="937251"/>
    <lineage>
        <taxon>Bacteria</taxon>
        <taxon>Bacillati</taxon>
        <taxon>Bacillota</taxon>
        <taxon>Clostridia</taxon>
        <taxon>Eubacteriales</taxon>
        <taxon>Clostridiaceae</taxon>
        <taxon>Youngiibacter</taxon>
    </lineage>
</organism>
<dbReference type="InterPro" id="IPR003148">
    <property type="entry name" value="RCK_N"/>
</dbReference>
<proteinExistence type="predicted"/>
<comment type="caution">
    <text evidence="6">The sequence shown here is derived from an EMBL/GenBank/DDBJ whole genome shotgun (WGS) entry which is preliminary data.</text>
</comment>
<keyword evidence="4" id="KW-0406">Ion transport</keyword>
<keyword evidence="2" id="KW-0633">Potassium transport</keyword>
<dbReference type="Proteomes" id="UP001519271">
    <property type="component" value="Unassembled WGS sequence"/>
</dbReference>
<dbReference type="Gene3D" id="3.40.50.720">
    <property type="entry name" value="NAD(P)-binding Rossmann-like Domain"/>
    <property type="match status" value="1"/>
</dbReference>
<dbReference type="PROSITE" id="PS51201">
    <property type="entry name" value="RCK_N"/>
    <property type="match status" value="1"/>
</dbReference>
<evidence type="ECO:0000313" key="7">
    <source>
        <dbReference type="Proteomes" id="UP001519271"/>
    </source>
</evidence>
<evidence type="ECO:0000259" key="5">
    <source>
        <dbReference type="PROSITE" id="PS51201"/>
    </source>
</evidence>
<dbReference type="PANTHER" id="PTHR43833">
    <property type="entry name" value="POTASSIUM CHANNEL PROTEIN 2-RELATED-RELATED"/>
    <property type="match status" value="1"/>
</dbReference>
<dbReference type="EMBL" id="JAGGKC010000002">
    <property type="protein sequence ID" value="MBP1917994.1"/>
    <property type="molecule type" value="Genomic_DNA"/>
</dbReference>
<keyword evidence="3" id="KW-0630">Potassium</keyword>
<evidence type="ECO:0000256" key="1">
    <source>
        <dbReference type="ARBA" id="ARBA00022448"/>
    </source>
</evidence>
<sequence length="217" mass="24084">MYIIIIGCGRLGSTLAKELSDNGHDICILDRDDDNLERLGSGFNGLRIKGVEYDNDKLMEAGIDKADALLAVTHDDNVNITVSMIADRVHKVPKVIARVNEPNKKFIYETIGIDTINPVQSGVDVLKSKLLVERFDILAELWSEHEIVELLVDRQVTATVGEIESKCSCLLSGLIRGCEMSLPKKDDTVTKGDRLIATIRSEDKKKLMGLLTKEMFV</sequence>
<dbReference type="Pfam" id="PF02254">
    <property type="entry name" value="TrkA_N"/>
    <property type="match status" value="1"/>
</dbReference>
<evidence type="ECO:0000256" key="3">
    <source>
        <dbReference type="ARBA" id="ARBA00022958"/>
    </source>
</evidence>
<dbReference type="InterPro" id="IPR006036">
    <property type="entry name" value="K_uptake_TrkA"/>
</dbReference>
<dbReference type="InterPro" id="IPR036291">
    <property type="entry name" value="NAD(P)-bd_dom_sf"/>
</dbReference>
<name>A0ABS4G0B8_9CLOT</name>
<keyword evidence="1" id="KW-0813">Transport</keyword>
<keyword evidence="7" id="KW-1185">Reference proteome</keyword>
<dbReference type="PANTHER" id="PTHR43833:SF5">
    <property type="entry name" value="TRK SYSTEM POTASSIUM UPTAKE PROTEIN TRKA"/>
    <property type="match status" value="1"/>
</dbReference>
<evidence type="ECO:0000313" key="6">
    <source>
        <dbReference type="EMBL" id="MBP1917994.1"/>
    </source>
</evidence>
<dbReference type="PRINTS" id="PR00335">
    <property type="entry name" value="KUPTAKETRKA"/>
</dbReference>
<evidence type="ECO:0000256" key="2">
    <source>
        <dbReference type="ARBA" id="ARBA00022538"/>
    </source>
</evidence>